<dbReference type="PATRIC" id="fig|1125779.3.peg.1116"/>
<keyword evidence="3" id="KW-1185">Reference proteome</keyword>
<dbReference type="HOGENOM" id="CLU_035975_1_0_11"/>
<gene>
    <name evidence="2" type="ORF">HMPREF1219_01135</name>
</gene>
<accession>S2YZL1</accession>
<dbReference type="eggNOG" id="COG1403">
    <property type="taxonomic scope" value="Bacteria"/>
</dbReference>
<sequence length="387" mass="43534">MDIPATNGAYYTVEKPTNLVGARYLFENKSDREFWSPFVGDVVNLTATAEELASQCATTAKALAGKLCAYATLNHLPELKAWIEEKNLLDARRLQVIADTLCEVRLQLSDDLSAFDHGVVQVLQPTRKDQYIPTPGEIRKKVRKLLTKLYGVKFKKWERTHKDTLNFWHSCDIDESIMVASFNEAVGAEVEARILEVARQWKVSPIEALQRIILTNVKMKITLNTYGADGKVEYADHLGDLTPELSDYFTERVSRVRDMNEAAKKVSSCYKPSKLIRDFVKGRDGTCRFPGCDVPADRCELDHVQDYLGGGPTSPDDLHLLCHRHHALKTMGIVQVIMDGLGIDTWFFASGKKTTTLPRGPLAGLAAKMGLRNSFTRRREWLFKPAS</sequence>
<dbReference type="Proteomes" id="UP000014408">
    <property type="component" value="Unassembled WGS sequence"/>
</dbReference>
<evidence type="ECO:0000313" key="2">
    <source>
        <dbReference type="EMBL" id="EPD69803.1"/>
    </source>
</evidence>
<dbReference type="EMBL" id="ATBY01000012">
    <property type="protein sequence ID" value="EPD69803.1"/>
    <property type="molecule type" value="Genomic_DNA"/>
</dbReference>
<name>S2YZL1_9CORY</name>
<reference evidence="2 3" key="1">
    <citation type="submission" date="2013-05" db="EMBL/GenBank/DDBJ databases">
        <title>The Genome Sequence of Corynebacterium pyruviciproducens 1773O (ATCC BAA-1742).</title>
        <authorList>
            <consortium name="The Broad Institute Genomics Platform"/>
            <person name="Earl A."/>
            <person name="Ward D."/>
            <person name="Feldgarden M."/>
            <person name="Gevers D."/>
            <person name="Tong J."/>
            <person name="Walker B."/>
            <person name="Young S."/>
            <person name="Zeng Q."/>
            <person name="Gargeya S."/>
            <person name="Fitzgerald M."/>
            <person name="Haas B."/>
            <person name="Abouelleil A."/>
            <person name="Allen A.W."/>
            <person name="Alvarado L."/>
            <person name="Arachchi H.M."/>
            <person name="Berlin A.M."/>
            <person name="Chapman S.B."/>
            <person name="Gainer-Dewar J."/>
            <person name="Goldberg J."/>
            <person name="Griggs A."/>
            <person name="Gujja S."/>
            <person name="Hansen M."/>
            <person name="Howarth C."/>
            <person name="Imamovic A."/>
            <person name="Ireland A."/>
            <person name="Larimer J."/>
            <person name="McCowan C."/>
            <person name="Murphy C."/>
            <person name="Pearson M."/>
            <person name="Poon T.W."/>
            <person name="Priest M."/>
            <person name="Roberts A."/>
            <person name="Saif S."/>
            <person name="Shea T."/>
            <person name="Sisk P."/>
            <person name="Sykes S."/>
            <person name="Wortman J."/>
            <person name="Nusbaum C."/>
            <person name="Birren B."/>
        </authorList>
    </citation>
    <scope>NUCLEOTIDE SEQUENCE [LARGE SCALE GENOMIC DNA]</scope>
    <source>
        <strain evidence="2 3">ATCC BAA-1742</strain>
    </source>
</reference>
<dbReference type="Gene3D" id="1.10.30.50">
    <property type="match status" value="1"/>
</dbReference>
<dbReference type="SMART" id="SM00507">
    <property type="entry name" value="HNHc"/>
    <property type="match status" value="1"/>
</dbReference>
<comment type="caution">
    <text evidence="2">The sequence shown here is derived from an EMBL/GenBank/DDBJ whole genome shotgun (WGS) entry which is preliminary data.</text>
</comment>
<feature type="domain" description="HNH nuclease" evidence="1">
    <location>
        <begin position="275"/>
        <end position="327"/>
    </location>
</feature>
<protein>
    <recommendedName>
        <fullName evidence="1">HNH nuclease domain-containing protein</fullName>
    </recommendedName>
</protein>
<organism evidence="2 3">
    <name type="scientific">Corynebacterium pyruviciproducens ATCC BAA-1742</name>
    <dbReference type="NCBI Taxonomy" id="1125779"/>
    <lineage>
        <taxon>Bacteria</taxon>
        <taxon>Bacillati</taxon>
        <taxon>Actinomycetota</taxon>
        <taxon>Actinomycetes</taxon>
        <taxon>Mycobacteriales</taxon>
        <taxon>Corynebacteriaceae</taxon>
        <taxon>Corynebacterium</taxon>
    </lineage>
</organism>
<dbReference type="InterPro" id="IPR003615">
    <property type="entry name" value="HNH_nuc"/>
</dbReference>
<dbReference type="STRING" id="1125779.HMPREF1219_01135"/>
<evidence type="ECO:0000259" key="1">
    <source>
        <dbReference type="SMART" id="SM00507"/>
    </source>
</evidence>
<dbReference type="CDD" id="cd00085">
    <property type="entry name" value="HNHc"/>
    <property type="match status" value="1"/>
</dbReference>
<proteinExistence type="predicted"/>
<dbReference type="AlphaFoldDB" id="S2YZL1"/>
<evidence type="ECO:0000313" key="3">
    <source>
        <dbReference type="Proteomes" id="UP000014408"/>
    </source>
</evidence>